<evidence type="ECO:0000313" key="3">
    <source>
        <dbReference type="Proteomes" id="UP000095552"/>
    </source>
</evidence>
<feature type="transmembrane region" description="Helical" evidence="1">
    <location>
        <begin position="87"/>
        <end position="107"/>
    </location>
</feature>
<reference evidence="2 3" key="1">
    <citation type="submission" date="2016-08" db="EMBL/GenBank/DDBJ databases">
        <title>Draft genome of Fabibacter sp. strain SK-8.</title>
        <authorList>
            <person name="Wong S.-K."/>
            <person name="Hamasaki K."/>
            <person name="Yoshizawa S."/>
        </authorList>
    </citation>
    <scope>NUCLEOTIDE SEQUENCE [LARGE SCALE GENOMIC DNA]</scope>
    <source>
        <strain evidence="2 3">SK-8</strain>
    </source>
</reference>
<sequence>MKLKAYNFILTLAFAFLLANFLPWYSVMLAGFLSGAIVRLRKATTFFVPFLAITLFWFINAWLLSSANNFILAKKISVLLYLGGNPYLLMLVTGIVGGLAAGIAAIFGNQCRAAFSAEN</sequence>
<dbReference type="OrthoDB" id="1525231at2"/>
<keyword evidence="1" id="KW-0812">Transmembrane</keyword>
<dbReference type="Proteomes" id="UP000095552">
    <property type="component" value="Unassembled WGS sequence"/>
</dbReference>
<accession>A0A1E5T1I0</accession>
<keyword evidence="1" id="KW-0472">Membrane</keyword>
<keyword evidence="1" id="KW-1133">Transmembrane helix</keyword>
<comment type="caution">
    <text evidence="2">The sequence shown here is derived from an EMBL/GenBank/DDBJ whole genome shotgun (WGS) entry which is preliminary data.</text>
</comment>
<evidence type="ECO:0000313" key="2">
    <source>
        <dbReference type="EMBL" id="OEK05238.1"/>
    </source>
</evidence>
<evidence type="ECO:0000256" key="1">
    <source>
        <dbReference type="SAM" id="Phobius"/>
    </source>
</evidence>
<proteinExistence type="predicted"/>
<organism evidence="2 3">
    <name type="scientific">Roseivirga misakiensis</name>
    <dbReference type="NCBI Taxonomy" id="1563681"/>
    <lineage>
        <taxon>Bacteria</taxon>
        <taxon>Pseudomonadati</taxon>
        <taxon>Bacteroidota</taxon>
        <taxon>Cytophagia</taxon>
        <taxon>Cytophagales</taxon>
        <taxon>Roseivirgaceae</taxon>
        <taxon>Roseivirga</taxon>
    </lineage>
</organism>
<feature type="transmembrane region" description="Helical" evidence="1">
    <location>
        <begin position="6"/>
        <end position="33"/>
    </location>
</feature>
<feature type="transmembrane region" description="Helical" evidence="1">
    <location>
        <begin position="45"/>
        <end position="67"/>
    </location>
</feature>
<dbReference type="AlphaFoldDB" id="A0A1E5T1I0"/>
<dbReference type="RefSeq" id="WP_069836742.1">
    <property type="nucleotide sequence ID" value="NZ_MDGQ01000005.1"/>
</dbReference>
<dbReference type="EMBL" id="MDGQ01000005">
    <property type="protein sequence ID" value="OEK05238.1"/>
    <property type="molecule type" value="Genomic_DNA"/>
</dbReference>
<protein>
    <submittedName>
        <fullName evidence="2">Uncharacterized protein</fullName>
    </submittedName>
</protein>
<dbReference type="STRING" id="1563681.BFP71_17705"/>
<gene>
    <name evidence="2" type="ORF">BFP71_17705</name>
</gene>
<keyword evidence="3" id="KW-1185">Reference proteome</keyword>
<name>A0A1E5T1I0_9BACT</name>